<accession>A0ABS6YWS3</accession>
<evidence type="ECO:0000313" key="2">
    <source>
        <dbReference type="Proteomes" id="UP001197114"/>
    </source>
</evidence>
<protein>
    <submittedName>
        <fullName evidence="1">Uncharacterized protein</fullName>
    </submittedName>
</protein>
<dbReference type="RefSeq" id="WP_219691779.1">
    <property type="nucleotide sequence ID" value="NZ_WMBF01000503.1"/>
</dbReference>
<name>A0ABS6YWS3_9ACTN</name>
<dbReference type="EMBL" id="WMBF01000503">
    <property type="protein sequence ID" value="MBW5425394.1"/>
    <property type="molecule type" value="Genomic_DNA"/>
</dbReference>
<keyword evidence="2" id="KW-1185">Reference proteome</keyword>
<sequence length="236" mass="25208">MTPPRFILDKSAHNPDADMWFAQPAGFTTIPFRALLNPADSPAAKALRQALAPILDSLNDELARQQFLAHLAQGQRLLAILAEAGTTRCAIGLHRDDVSGTAKGSLLFSLFTVSWRDISPAAPAATAARAVAGAEGHTNIAYLELPCGPASFSETVRTPTADSGLPQDPVLQVFAHLPHPDGRRLVVLTLGTTAVNRRTEYRSLLHQIAENVSFEDPLLELAALTKAGGRSRPPRG</sequence>
<reference evidence="1 2" key="1">
    <citation type="submission" date="2019-11" db="EMBL/GenBank/DDBJ databases">
        <authorList>
            <person name="Ay H."/>
        </authorList>
    </citation>
    <scope>NUCLEOTIDE SEQUENCE [LARGE SCALE GENOMIC DNA]</scope>
    <source>
        <strain evidence="1 2">BG9H</strain>
    </source>
</reference>
<organism evidence="1 2">
    <name type="scientific">Streptomyces anatolicus</name>
    <dbReference type="NCBI Taxonomy" id="2675858"/>
    <lineage>
        <taxon>Bacteria</taxon>
        <taxon>Bacillati</taxon>
        <taxon>Actinomycetota</taxon>
        <taxon>Actinomycetes</taxon>
        <taxon>Kitasatosporales</taxon>
        <taxon>Streptomycetaceae</taxon>
        <taxon>Streptomyces</taxon>
    </lineage>
</organism>
<proteinExistence type="predicted"/>
<dbReference type="Proteomes" id="UP001197114">
    <property type="component" value="Unassembled WGS sequence"/>
</dbReference>
<gene>
    <name evidence="1" type="ORF">GKQ77_28185</name>
</gene>
<comment type="caution">
    <text evidence="1">The sequence shown here is derived from an EMBL/GenBank/DDBJ whole genome shotgun (WGS) entry which is preliminary data.</text>
</comment>
<evidence type="ECO:0000313" key="1">
    <source>
        <dbReference type="EMBL" id="MBW5425394.1"/>
    </source>
</evidence>